<organism evidence="3 4">
    <name type="scientific">Hymenobacter sediminicola</name>
    <dbReference type="NCBI Taxonomy" id="2761579"/>
    <lineage>
        <taxon>Bacteria</taxon>
        <taxon>Pseudomonadati</taxon>
        <taxon>Bacteroidota</taxon>
        <taxon>Cytophagia</taxon>
        <taxon>Cytophagales</taxon>
        <taxon>Hymenobacteraceae</taxon>
        <taxon>Hymenobacter</taxon>
    </lineage>
</organism>
<dbReference type="KEGG" id="hsk:H4317_02545"/>
<feature type="domain" description="Fibronectin type-III" evidence="2">
    <location>
        <begin position="266"/>
        <end position="355"/>
    </location>
</feature>
<dbReference type="InterPro" id="IPR003961">
    <property type="entry name" value="FN3_dom"/>
</dbReference>
<evidence type="ECO:0000313" key="3">
    <source>
        <dbReference type="EMBL" id="QNH62724.1"/>
    </source>
</evidence>
<dbReference type="PANTHER" id="PTHR46708">
    <property type="entry name" value="TENASCIN"/>
    <property type="match status" value="1"/>
</dbReference>
<feature type="domain" description="Fibronectin type-III" evidence="2">
    <location>
        <begin position="954"/>
        <end position="1041"/>
    </location>
</feature>
<sequence>MHTPLQFNGHTTTRWPGTPTPQPWATRLLLLLGLWLAAATGAWAQVSGYGFAASSGTYTTIEGTAGATNVAGVQVDTGISGALPIGFSFVFDGVTYTEVRASSNGFLSFNAGAASQSTNNLNTVATSSRPLVAPLWDDLDGRATVGGVANSSRAIYSTTGTAPNRVFTFEWKNWEWNWNSTNPVVSFQAKLYEGTNVVQFVYQPESGAVASGSASAGLSGISSGQFLSLNNLGATATVSSTTETTTINAKPVAGQTYTFTPPSCAAPSGIATNSVTSTSANVTFTASASATSYTVTYTPAGGTATTVTPAPTASPVALTGLTPGTAYSVSIVSNCAGGLTSSAVTTSFTTLSPPPANDNCAGAISLTSDETCAPVTGSTLGATRSLTGTCAGTDDDDVWYSFVATSTQHTVRVVGNSSFDAVIDARSGSCASSTNIGCVDATASGSAETLVLPGLTVGATYYVRVYNYSSTAPSTAANGGFTICITNPANVPCAQVTNAAVTAASTTGQLTFTAATGATNYTLTLAPTAGGTTTTATLSSSPVNLTGLTPSTAYTVTITTNCSNGGVSTPVTVNFTTLAPPPAPANDECAGAISLSSSTTCTPTAGSTLGATASTAAGTCAGTADDDVWYSFVATNTSHTIRVVGATGFDAVVNLRSGACPGVNVGSCQDDSGDGGTETITATGLTVGATYYVRVFDYYAGSGSGNFTICITNPSSCTAPTAIATNSVTQTSANVTFTASASATSYTVTYTPAGGTATTVSPNPTASPVALTGLTPGTAYSVSIVSNCAGGQTSSAVTTSFTTLSPPPANDDCATATPISSIGVGTCGTAVAGTNVGATASTGTPAPGCASYLGGDVWYSLTVPANGIVQVETSQGSGTSISDTGLALYSGSCGSLSLISCNDDISSGTNNFSRVRATGLTPGSTIYARVWEYSNDAFGTFSICAQTDAPSCTAPTAVATNSVTQTSANVTFTASASATSYTVTYTPAGGTATTVTPAPTASPVALTGLTPGTAYSVSIVSNCAGGLTSSAVTTSFTTLAAAPQDLTVSNPQNVQGTYNNVTITSSGVATLTGPLTVNGVLTVQTGGVLVQNCQTINGAGSFVLQAGAELRICDVAGIAATGATGAVQVTGTRTFSNDANYVYNGTAPQASGPGLPARVRNLTVNNATGLRLSQALSVAEVVRLTSGNLTLNSNALTLLSSAAGTALVDNAGGVVTGQATVQRYIDPSLNSGLGYRHYSSPVQSTTVADLTTAGFSPVVNSDYNVSATPLAVSPFPTVFSYEQARVATNNGAGLTPFDKGWTSPNSTGEPMAVGRGYTVNIAASALVDFVGSLNSGTISTLPLARGTQADAGWHLVGNPYPSPLDWSTVSIPAGLNGAIYVHQSPSQYGTNYRSYQNGVGGNPLIASSQGFFVRTSTAGATPTLTLTNANRVTSFAQQVSFNRGPETRPLLQLAVRNTAGTSLDDTYVYFEQGATAGIDDRYDAYKLRNTSSNLSTVVGSEEMSINGLAPLTGAEVVVPLKLSVPQAGTYIFQVAQLLNFGTGAEVFLRDAQSGTLQSLSQQPNYTFTLGSASSATRFSLVFRGTTALGTGAGLLAAQVAVFPNPAHHSFQLTMPAVVGGKSVKATLLNSLGQIITERTLPVTSTGVQAQFDVQNLAQGVYILRMETASGPVTKRVTVE</sequence>
<dbReference type="Proteomes" id="UP000515489">
    <property type="component" value="Chromosome"/>
</dbReference>
<dbReference type="RefSeq" id="WP_185888630.1">
    <property type="nucleotide sequence ID" value="NZ_CP060202.1"/>
</dbReference>
<dbReference type="InterPro" id="IPR013783">
    <property type="entry name" value="Ig-like_fold"/>
</dbReference>
<gene>
    <name evidence="3" type="ORF">H4317_02545</name>
</gene>
<keyword evidence="4" id="KW-1185">Reference proteome</keyword>
<feature type="domain" description="Fibronectin type-III" evidence="2">
    <location>
        <begin position="719"/>
        <end position="808"/>
    </location>
</feature>
<dbReference type="PANTHER" id="PTHR46708:SF2">
    <property type="entry name" value="FIBRONECTIN TYPE-III DOMAIN-CONTAINING PROTEIN"/>
    <property type="match status" value="1"/>
</dbReference>
<protein>
    <submittedName>
        <fullName evidence="3">Fibronectin type III domain-containing protein</fullName>
    </submittedName>
</protein>
<dbReference type="InterPro" id="IPR050991">
    <property type="entry name" value="ECM_Regulatory_Proteins"/>
</dbReference>
<feature type="domain" description="Fibronectin type-III" evidence="2">
    <location>
        <begin position="487"/>
        <end position="582"/>
    </location>
</feature>
<evidence type="ECO:0000313" key="4">
    <source>
        <dbReference type="Proteomes" id="UP000515489"/>
    </source>
</evidence>
<dbReference type="InterPro" id="IPR026444">
    <property type="entry name" value="Secre_tail"/>
</dbReference>
<dbReference type="CDD" id="cd00063">
    <property type="entry name" value="FN3"/>
    <property type="match status" value="3"/>
</dbReference>
<dbReference type="EMBL" id="CP060202">
    <property type="protein sequence ID" value="QNH62724.1"/>
    <property type="molecule type" value="Genomic_DNA"/>
</dbReference>
<accession>A0A7G7W8N1</accession>
<evidence type="ECO:0000259" key="2">
    <source>
        <dbReference type="PROSITE" id="PS50853"/>
    </source>
</evidence>
<name>A0A7G7W8N1_9BACT</name>
<dbReference type="NCBIfam" id="TIGR04183">
    <property type="entry name" value="Por_Secre_tail"/>
    <property type="match status" value="1"/>
</dbReference>
<proteinExistence type="predicted"/>
<dbReference type="SMART" id="SM00060">
    <property type="entry name" value="FN3"/>
    <property type="match status" value="5"/>
</dbReference>
<dbReference type="Pfam" id="PF18962">
    <property type="entry name" value="Por_Secre_tail"/>
    <property type="match status" value="1"/>
</dbReference>
<reference evidence="3 4" key="1">
    <citation type="submission" date="2020-08" db="EMBL/GenBank/DDBJ databases">
        <title>Hymenobacter sp. S2-20-2 genome sequencing.</title>
        <authorList>
            <person name="Jin L."/>
        </authorList>
    </citation>
    <scope>NUCLEOTIDE SEQUENCE [LARGE SCALE GENOMIC DNA]</scope>
    <source>
        <strain evidence="3 4">S2-20-2</strain>
    </source>
</reference>
<dbReference type="Gene3D" id="2.60.40.10">
    <property type="entry name" value="Immunoglobulins"/>
    <property type="match status" value="4"/>
</dbReference>
<dbReference type="SUPFAM" id="SSF49265">
    <property type="entry name" value="Fibronectin type III"/>
    <property type="match status" value="4"/>
</dbReference>
<dbReference type="Pfam" id="PF00041">
    <property type="entry name" value="fn3"/>
    <property type="match status" value="3"/>
</dbReference>
<dbReference type="PROSITE" id="PS50853">
    <property type="entry name" value="FN3"/>
    <property type="match status" value="4"/>
</dbReference>
<dbReference type="Pfam" id="PF23759">
    <property type="entry name" value="GBD_T9SS_assoc"/>
    <property type="match status" value="3"/>
</dbReference>
<dbReference type="Gene3D" id="2.60.120.380">
    <property type="match status" value="2"/>
</dbReference>
<evidence type="ECO:0000256" key="1">
    <source>
        <dbReference type="ARBA" id="ARBA00022737"/>
    </source>
</evidence>
<keyword evidence="1" id="KW-0677">Repeat</keyword>
<dbReference type="InterPro" id="IPR036116">
    <property type="entry name" value="FN3_sf"/>
</dbReference>
<dbReference type="InterPro" id="IPR056600">
    <property type="entry name" value="GBD_T9SS_assoc"/>
</dbReference>